<evidence type="ECO:0000313" key="7">
    <source>
        <dbReference type="Proteomes" id="UP000294850"/>
    </source>
</evidence>
<proteinExistence type="inferred from homology"/>
<evidence type="ECO:0000313" key="6">
    <source>
        <dbReference type="EMBL" id="TDE16539.1"/>
    </source>
</evidence>
<feature type="binding site" evidence="4">
    <location>
        <position position="10"/>
    </location>
    <ligand>
        <name>Mg(2+)</name>
        <dbReference type="ChEBI" id="CHEBI:18420"/>
    </ligand>
</feature>
<feature type="binding site" evidence="3">
    <location>
        <begin position="115"/>
        <end position="119"/>
    </location>
    <ligand>
        <name>substrate</name>
    </ligand>
</feature>
<keyword evidence="7" id="KW-1185">Reference proteome</keyword>
<dbReference type="GO" id="GO:0000287">
    <property type="term" value="F:magnesium ion binding"/>
    <property type="evidence" value="ECO:0007669"/>
    <property type="project" value="InterPro"/>
</dbReference>
<keyword evidence="4" id="KW-0479">Metal-binding</keyword>
<dbReference type="PANTHER" id="PTHR43481">
    <property type="entry name" value="FRUCTOSE-1-PHOSPHATE PHOSPHATASE"/>
    <property type="match status" value="1"/>
</dbReference>
<dbReference type="Pfam" id="PF00702">
    <property type="entry name" value="Hydrolase"/>
    <property type="match status" value="1"/>
</dbReference>
<gene>
    <name evidence="6" type="primary">pgmB</name>
    <name evidence="6" type="ORF">E0F88_09895</name>
</gene>
<dbReference type="EMBL" id="SMFL01000003">
    <property type="protein sequence ID" value="TDE16539.1"/>
    <property type="molecule type" value="Genomic_DNA"/>
</dbReference>
<dbReference type="EC" id="5.4.2.6" evidence="6"/>
<dbReference type="NCBIfam" id="TIGR01990">
    <property type="entry name" value="bPGM"/>
    <property type="match status" value="1"/>
</dbReference>
<dbReference type="PANTHER" id="PTHR43481:SF4">
    <property type="entry name" value="GLYCEROL-1-PHOSPHATE PHOSPHOHYDROLASE 1-RELATED"/>
    <property type="match status" value="1"/>
</dbReference>
<feature type="binding site" evidence="4">
    <location>
        <position position="170"/>
    </location>
    <ligand>
        <name>Mg(2+)</name>
        <dbReference type="ChEBI" id="CHEBI:18420"/>
    </ligand>
</feature>
<dbReference type="AlphaFoldDB" id="A0A4R5DQJ2"/>
<dbReference type="Gene3D" id="3.40.50.1000">
    <property type="entry name" value="HAD superfamily/HAD-like"/>
    <property type="match status" value="1"/>
</dbReference>
<feature type="binding site" evidence="4">
    <location>
        <position position="171"/>
    </location>
    <ligand>
        <name>Mg(2+)</name>
        <dbReference type="ChEBI" id="CHEBI:18420"/>
    </ligand>
</feature>
<comment type="cofactor">
    <cofactor evidence="4">
        <name>Mg(2+)</name>
        <dbReference type="ChEBI" id="CHEBI:18420"/>
    </cofactor>
    <text evidence="4">Binds 2 magnesium ions per subunit.</text>
</comment>
<feature type="site" description="Important for catalytic activity and assists the phosphoryl transfer reaction to Asp8 by balancing charge and orienting the reacting groups" evidence="5">
    <location>
        <position position="146"/>
    </location>
</feature>
<dbReference type="GO" id="GO:0005975">
    <property type="term" value="P:carbohydrate metabolic process"/>
    <property type="evidence" value="ECO:0007669"/>
    <property type="project" value="InterPro"/>
</dbReference>
<keyword evidence="4" id="KW-0460">Magnesium</keyword>
<feature type="binding site" evidence="3">
    <location>
        <position position="53"/>
    </location>
    <ligand>
        <name>substrate</name>
    </ligand>
</feature>
<dbReference type="SFLD" id="SFLDG01135">
    <property type="entry name" value="C1.5.6:_HAD__Beta-PGM__Phospha"/>
    <property type="match status" value="1"/>
</dbReference>
<reference evidence="6 7" key="1">
    <citation type="submission" date="2019-03" db="EMBL/GenBank/DDBJ databases">
        <title>Dyadobacter AR-3-6 sp. nov., isolated from arctic soil.</title>
        <authorList>
            <person name="Chaudhary D.K."/>
        </authorList>
    </citation>
    <scope>NUCLEOTIDE SEQUENCE [LARGE SCALE GENOMIC DNA]</scope>
    <source>
        <strain evidence="6 7">AR-3-6</strain>
    </source>
</reference>
<dbReference type="InterPro" id="IPR006439">
    <property type="entry name" value="HAD-SF_hydro_IA"/>
</dbReference>
<keyword evidence="6" id="KW-0413">Isomerase</keyword>
<comment type="similarity">
    <text evidence="1">Belongs to the HAD-like hydrolase superfamily. CbbY/CbbZ/Gph/YieH family.</text>
</comment>
<sequence>MPLIKACLFDLDGVIVDTARFHYIAWRQLANDLGFDLTEQENEQLKGISRMESLEIILGIGGVELSEDEKLSRAAEKNTRYLALCQQMTPDDTLPGVRAFLDELKVASMGIGLGSASKNAKIILERIDMLSYFQTIVDGNRITKGKPDPQVFLMGADDLDTLPENCVVFEDAVAGIQSAKSAGMFAVGIGEKSVLAEADFVVPGFNDFHLADLVAASESTVQ</sequence>
<dbReference type="GO" id="GO:0050308">
    <property type="term" value="F:sugar-phosphatase activity"/>
    <property type="evidence" value="ECO:0007669"/>
    <property type="project" value="TreeGrafter"/>
</dbReference>
<dbReference type="OrthoDB" id="9797743at2"/>
<dbReference type="InterPro" id="IPR051806">
    <property type="entry name" value="HAD-like_SPP"/>
</dbReference>
<feature type="active site" description="Proton donor/acceptor" evidence="2">
    <location>
        <position position="10"/>
    </location>
</feature>
<evidence type="ECO:0000256" key="4">
    <source>
        <dbReference type="PIRSR" id="PIRSR610972-3"/>
    </source>
</evidence>
<feature type="binding site" evidence="3">
    <location>
        <position position="26"/>
    </location>
    <ligand>
        <name>substrate</name>
    </ligand>
</feature>
<dbReference type="NCBIfam" id="TIGR02009">
    <property type="entry name" value="PGMB-YQAB-SF"/>
    <property type="match status" value="1"/>
</dbReference>
<feature type="binding site" evidence="3">
    <location>
        <begin position="45"/>
        <end position="50"/>
    </location>
    <ligand>
        <name>substrate</name>
    </ligand>
</feature>
<evidence type="ECO:0000256" key="5">
    <source>
        <dbReference type="PIRSR" id="PIRSR610972-4"/>
    </source>
</evidence>
<dbReference type="InterPro" id="IPR023198">
    <property type="entry name" value="PGP-like_dom2"/>
</dbReference>
<dbReference type="RefSeq" id="WP_131958072.1">
    <property type="nucleotide sequence ID" value="NZ_SMFL01000003.1"/>
</dbReference>
<dbReference type="SFLD" id="SFLDG01129">
    <property type="entry name" value="C1.5:_HAD__Beta-PGM__Phosphata"/>
    <property type="match status" value="1"/>
</dbReference>
<dbReference type="InterPro" id="IPR023214">
    <property type="entry name" value="HAD_sf"/>
</dbReference>
<evidence type="ECO:0000256" key="2">
    <source>
        <dbReference type="PIRSR" id="PIRSR610972-1"/>
    </source>
</evidence>
<feature type="active site" description="Proton donor/acceptor" evidence="2">
    <location>
        <position position="12"/>
    </location>
</feature>
<dbReference type="SUPFAM" id="SSF56784">
    <property type="entry name" value="HAD-like"/>
    <property type="match status" value="1"/>
</dbReference>
<dbReference type="CDD" id="cd02598">
    <property type="entry name" value="HAD_BPGM"/>
    <property type="match status" value="1"/>
</dbReference>
<dbReference type="InterPro" id="IPR010976">
    <property type="entry name" value="B-phosphoglucomutase_hydrolase"/>
</dbReference>
<dbReference type="Proteomes" id="UP000294850">
    <property type="component" value="Unassembled WGS sequence"/>
</dbReference>
<feature type="binding site" evidence="3">
    <location>
        <position position="77"/>
    </location>
    <ligand>
        <name>substrate</name>
    </ligand>
</feature>
<dbReference type="InterPro" id="IPR036412">
    <property type="entry name" value="HAD-like_sf"/>
</dbReference>
<comment type="caution">
    <text evidence="6">The sequence shown here is derived from an EMBL/GenBank/DDBJ whole genome shotgun (WGS) entry which is preliminary data.</text>
</comment>
<accession>A0A4R5DQJ2</accession>
<name>A0A4R5DQJ2_9BACT</name>
<dbReference type="Gene3D" id="1.10.150.240">
    <property type="entry name" value="Putative phosphatase, domain 2"/>
    <property type="match status" value="1"/>
</dbReference>
<dbReference type="GO" id="GO:0008801">
    <property type="term" value="F:beta-phosphoglucomutase activity"/>
    <property type="evidence" value="ECO:0007669"/>
    <property type="project" value="UniProtKB-EC"/>
</dbReference>
<feature type="binding site" evidence="3">
    <location>
        <begin position="10"/>
        <end position="12"/>
    </location>
    <ligand>
        <name>substrate</name>
    </ligand>
</feature>
<protein>
    <submittedName>
        <fullName evidence="6">Beta-phosphoglucomutase</fullName>
        <ecNumber evidence="6">5.4.2.6</ecNumber>
    </submittedName>
</protein>
<feature type="binding site" evidence="3">
    <location>
        <position position="146"/>
    </location>
    <ligand>
        <name>substrate</name>
    </ligand>
</feature>
<dbReference type="NCBIfam" id="TIGR01509">
    <property type="entry name" value="HAD-SF-IA-v3"/>
    <property type="match status" value="1"/>
</dbReference>
<evidence type="ECO:0000256" key="3">
    <source>
        <dbReference type="PIRSR" id="PIRSR610972-2"/>
    </source>
</evidence>
<feature type="site" description="Important for catalytic activity and assists the phosphoryl transfer reaction to Asp8 by balancing charge and orienting the reacting groups" evidence="5">
    <location>
        <position position="115"/>
    </location>
</feature>
<dbReference type="InterPro" id="IPR010972">
    <property type="entry name" value="Beta-PGM"/>
</dbReference>
<organism evidence="6 7">
    <name type="scientific">Dyadobacter psychrotolerans</name>
    <dbReference type="NCBI Taxonomy" id="2541721"/>
    <lineage>
        <taxon>Bacteria</taxon>
        <taxon>Pseudomonadati</taxon>
        <taxon>Bacteroidota</taxon>
        <taxon>Cytophagia</taxon>
        <taxon>Cytophagales</taxon>
        <taxon>Spirosomataceae</taxon>
        <taxon>Dyadobacter</taxon>
    </lineage>
</organism>
<evidence type="ECO:0000256" key="1">
    <source>
        <dbReference type="ARBA" id="ARBA00006171"/>
    </source>
</evidence>
<dbReference type="SFLD" id="SFLDS00003">
    <property type="entry name" value="Haloacid_Dehalogenase"/>
    <property type="match status" value="1"/>
</dbReference>
<feature type="binding site" evidence="4">
    <location>
        <position position="12"/>
    </location>
    <ligand>
        <name>Mg(2+)</name>
        <dbReference type="ChEBI" id="CHEBI:18420"/>
    </ligand>
</feature>